<dbReference type="InterPro" id="IPR013342">
    <property type="entry name" value="Mandelate_racemase_C"/>
</dbReference>
<dbReference type="GO" id="GO:0016829">
    <property type="term" value="F:lyase activity"/>
    <property type="evidence" value="ECO:0007669"/>
    <property type="project" value="UniProtKB-KW"/>
</dbReference>
<reference evidence="3" key="1">
    <citation type="submission" date="2013-08" db="EMBL/GenBank/DDBJ databases">
        <authorList>
            <person name="Mendez C."/>
            <person name="Richter M."/>
            <person name="Ferrer M."/>
            <person name="Sanchez J."/>
        </authorList>
    </citation>
    <scope>NUCLEOTIDE SEQUENCE</scope>
</reference>
<sequence length="247" mass="27150">MRIVDVETVVVGTPPPHYGGSFWIFVRATTDSGITGLGEIYAPPFRPPAILQMVSDVAERSLVGADPFDIERLWRGAYSRGFTQRPDTSVVAILSGLETACWDIIGKEVGQPLYRLLGGKVRDAVRSYTYIYPAAGADESVYRDPLLGAERAADYVSQGFTALKFDPVVSYSSLDPRQLGTRTVNKVREYVRIVREAVGTSADLLIGTHGQMTPSSAIRLARAIEEFDPLWLEEPTPPEMPEQMALV</sequence>
<name>T1B5L5_9ZZZZ</name>
<accession>T1B5L5</accession>
<dbReference type="InterPro" id="IPR013341">
    <property type="entry name" value="Mandelate_racemase_N_dom"/>
</dbReference>
<dbReference type="PANTHER" id="PTHR48080:SF2">
    <property type="entry name" value="D-GALACTONATE DEHYDRATASE"/>
    <property type="match status" value="1"/>
</dbReference>
<dbReference type="EMBL" id="AUZZ01005800">
    <property type="protein sequence ID" value="EQD48229.1"/>
    <property type="molecule type" value="Genomic_DNA"/>
</dbReference>
<evidence type="ECO:0000256" key="1">
    <source>
        <dbReference type="ARBA" id="ARBA00023239"/>
    </source>
</evidence>
<dbReference type="InterPro" id="IPR029017">
    <property type="entry name" value="Enolase-like_N"/>
</dbReference>
<protein>
    <submittedName>
        <fullName evidence="3">Mandelate racemase/muconate lactonizing enzyme family protein</fullName>
    </submittedName>
</protein>
<dbReference type="AlphaFoldDB" id="T1B5L5"/>
<reference evidence="3" key="2">
    <citation type="journal article" date="2014" name="ISME J.">
        <title>Microbial stratification in low pH oxic and suboxic macroscopic growths along an acid mine drainage.</title>
        <authorList>
            <person name="Mendez-Garcia C."/>
            <person name="Mesa V."/>
            <person name="Sprenger R.R."/>
            <person name="Richter M."/>
            <person name="Diez M.S."/>
            <person name="Solano J."/>
            <person name="Bargiela R."/>
            <person name="Golyshina O.V."/>
            <person name="Manteca A."/>
            <person name="Ramos J.L."/>
            <person name="Gallego J.R."/>
            <person name="Llorente I."/>
            <person name="Martins Dos Santos V.A."/>
            <person name="Jensen O.N."/>
            <person name="Pelaez A.I."/>
            <person name="Sanchez J."/>
            <person name="Ferrer M."/>
        </authorList>
    </citation>
    <scope>NUCLEOTIDE SEQUENCE</scope>
</reference>
<dbReference type="Pfam" id="PF02746">
    <property type="entry name" value="MR_MLE_N"/>
    <property type="match status" value="1"/>
</dbReference>
<keyword evidence="1" id="KW-0456">Lyase</keyword>
<organism evidence="3">
    <name type="scientific">mine drainage metagenome</name>
    <dbReference type="NCBI Taxonomy" id="410659"/>
    <lineage>
        <taxon>unclassified sequences</taxon>
        <taxon>metagenomes</taxon>
        <taxon>ecological metagenomes</taxon>
    </lineage>
</organism>
<dbReference type="Gene3D" id="3.30.390.10">
    <property type="entry name" value="Enolase-like, N-terminal domain"/>
    <property type="match status" value="1"/>
</dbReference>
<dbReference type="SUPFAM" id="SSF54826">
    <property type="entry name" value="Enolase N-terminal domain-like"/>
    <property type="match status" value="1"/>
</dbReference>
<dbReference type="InterPro" id="IPR029065">
    <property type="entry name" value="Enolase_C-like"/>
</dbReference>
<feature type="non-terminal residue" evidence="3">
    <location>
        <position position="247"/>
    </location>
</feature>
<evidence type="ECO:0000313" key="3">
    <source>
        <dbReference type="EMBL" id="EQD48229.1"/>
    </source>
</evidence>
<gene>
    <name evidence="3" type="ORF">B2A_08059</name>
</gene>
<dbReference type="SUPFAM" id="SSF51604">
    <property type="entry name" value="Enolase C-terminal domain-like"/>
    <property type="match status" value="1"/>
</dbReference>
<dbReference type="Gene3D" id="3.20.20.120">
    <property type="entry name" value="Enolase-like C-terminal domain"/>
    <property type="match status" value="1"/>
</dbReference>
<proteinExistence type="predicted"/>
<evidence type="ECO:0000259" key="2">
    <source>
        <dbReference type="SMART" id="SM00922"/>
    </source>
</evidence>
<dbReference type="Pfam" id="PF13378">
    <property type="entry name" value="MR_MLE_C"/>
    <property type="match status" value="1"/>
</dbReference>
<dbReference type="InterPro" id="IPR034593">
    <property type="entry name" value="DgoD-like"/>
</dbReference>
<dbReference type="PANTHER" id="PTHR48080">
    <property type="entry name" value="D-GALACTONATE DEHYDRATASE-RELATED"/>
    <property type="match status" value="1"/>
</dbReference>
<dbReference type="InterPro" id="IPR036849">
    <property type="entry name" value="Enolase-like_C_sf"/>
</dbReference>
<dbReference type="SMART" id="SM00922">
    <property type="entry name" value="MR_MLE"/>
    <property type="match status" value="1"/>
</dbReference>
<feature type="domain" description="Mandelate racemase/muconate lactonizing enzyme C-terminal" evidence="2">
    <location>
        <begin position="145"/>
        <end position="247"/>
    </location>
</feature>
<dbReference type="CDD" id="cd03316">
    <property type="entry name" value="MR_like"/>
    <property type="match status" value="1"/>
</dbReference>
<comment type="caution">
    <text evidence="3">The sequence shown here is derived from an EMBL/GenBank/DDBJ whole genome shotgun (WGS) entry which is preliminary data.</text>
</comment>